<protein>
    <submittedName>
        <fullName evidence="4">TetR family transcriptional regulator</fullName>
    </submittedName>
</protein>
<dbReference type="GO" id="GO:0000976">
    <property type="term" value="F:transcription cis-regulatory region binding"/>
    <property type="evidence" value="ECO:0007669"/>
    <property type="project" value="TreeGrafter"/>
</dbReference>
<keyword evidence="1 2" id="KW-0238">DNA-binding</keyword>
<dbReference type="SUPFAM" id="SSF48498">
    <property type="entry name" value="Tetracyclin repressor-like, C-terminal domain"/>
    <property type="match status" value="1"/>
</dbReference>
<dbReference type="Pfam" id="PF14246">
    <property type="entry name" value="TetR_C_7"/>
    <property type="match status" value="1"/>
</dbReference>
<evidence type="ECO:0000256" key="2">
    <source>
        <dbReference type="PROSITE-ProRule" id="PRU00335"/>
    </source>
</evidence>
<evidence type="ECO:0000313" key="5">
    <source>
        <dbReference type="Proteomes" id="UP000436822"/>
    </source>
</evidence>
<dbReference type="GO" id="GO:0003700">
    <property type="term" value="F:DNA-binding transcription factor activity"/>
    <property type="evidence" value="ECO:0007669"/>
    <property type="project" value="TreeGrafter"/>
</dbReference>
<reference evidence="4 5" key="1">
    <citation type="submission" date="2019-12" db="EMBL/GenBank/DDBJ databases">
        <title>Litoreibacter badius sp. nov., a novel bacteriochlorophyll a-containing bacterium in the genus Litoreibacter.</title>
        <authorList>
            <person name="Kanamuro M."/>
            <person name="Takabe Y."/>
            <person name="Mori K."/>
            <person name="Takaichi S."/>
            <person name="Hanada S."/>
        </authorList>
    </citation>
    <scope>NUCLEOTIDE SEQUENCE [LARGE SCALE GENOMIC DNA]</scope>
    <source>
        <strain evidence="4 5">K6</strain>
    </source>
</reference>
<dbReference type="PRINTS" id="PR00455">
    <property type="entry name" value="HTHTETR"/>
</dbReference>
<dbReference type="PANTHER" id="PTHR30055">
    <property type="entry name" value="HTH-TYPE TRANSCRIPTIONAL REGULATOR RUTR"/>
    <property type="match status" value="1"/>
</dbReference>
<dbReference type="Gene3D" id="1.10.357.10">
    <property type="entry name" value="Tetracycline Repressor, domain 2"/>
    <property type="match status" value="1"/>
</dbReference>
<dbReference type="Pfam" id="PF00440">
    <property type="entry name" value="TetR_N"/>
    <property type="match status" value="1"/>
</dbReference>
<evidence type="ECO:0000256" key="1">
    <source>
        <dbReference type="ARBA" id="ARBA00023125"/>
    </source>
</evidence>
<dbReference type="Proteomes" id="UP000436822">
    <property type="component" value="Unassembled WGS sequence"/>
</dbReference>
<feature type="DNA-binding region" description="H-T-H motif" evidence="2">
    <location>
        <begin position="35"/>
        <end position="54"/>
    </location>
</feature>
<dbReference type="InterPro" id="IPR050109">
    <property type="entry name" value="HTH-type_TetR-like_transc_reg"/>
</dbReference>
<dbReference type="InterPro" id="IPR001647">
    <property type="entry name" value="HTH_TetR"/>
</dbReference>
<dbReference type="InterPro" id="IPR036271">
    <property type="entry name" value="Tet_transcr_reg_TetR-rel_C_sf"/>
</dbReference>
<dbReference type="RefSeq" id="WP_159805537.1">
    <property type="nucleotide sequence ID" value="NZ_BLJE01000002.1"/>
</dbReference>
<dbReference type="InterPro" id="IPR009057">
    <property type="entry name" value="Homeodomain-like_sf"/>
</dbReference>
<comment type="caution">
    <text evidence="4">The sequence shown here is derived from an EMBL/GenBank/DDBJ whole genome shotgun (WGS) entry which is preliminary data.</text>
</comment>
<keyword evidence="5" id="KW-1185">Reference proteome</keyword>
<evidence type="ECO:0000259" key="3">
    <source>
        <dbReference type="PROSITE" id="PS50977"/>
    </source>
</evidence>
<gene>
    <name evidence="4" type="ORF">KIN_14640</name>
</gene>
<sequence length="214" mass="23554">MSDKKTYARRKAQRPAEITAAGLAEFAENGFAATRLTDVAARAGVSKATIYLYFENKTALFEAAVLTTIVPVLTEIEEMTSTFDGPTEELLKYLVTSTYARLVGTDAMTIMRILIGEGRRFPDLVKLYKSRALDQGLRILDKIVARGVARGDLRPEIADGDPRVLIGPTFMAAVWEMVFADIDALDIATFRDTHIDILFNGALTRRTTGDSDTP</sequence>
<evidence type="ECO:0000313" key="4">
    <source>
        <dbReference type="EMBL" id="GFE64390.1"/>
    </source>
</evidence>
<dbReference type="PROSITE" id="PS50977">
    <property type="entry name" value="HTH_TETR_2"/>
    <property type="match status" value="1"/>
</dbReference>
<dbReference type="SUPFAM" id="SSF46689">
    <property type="entry name" value="Homeodomain-like"/>
    <property type="match status" value="1"/>
</dbReference>
<organism evidence="4 5">
    <name type="scientific">Litoreibacter roseus</name>
    <dbReference type="NCBI Taxonomy" id="2601869"/>
    <lineage>
        <taxon>Bacteria</taxon>
        <taxon>Pseudomonadati</taxon>
        <taxon>Pseudomonadota</taxon>
        <taxon>Alphaproteobacteria</taxon>
        <taxon>Rhodobacterales</taxon>
        <taxon>Roseobacteraceae</taxon>
        <taxon>Litoreibacter</taxon>
    </lineage>
</organism>
<dbReference type="OrthoDB" id="8478851at2"/>
<feature type="domain" description="HTH tetR-type" evidence="3">
    <location>
        <begin position="12"/>
        <end position="72"/>
    </location>
</feature>
<dbReference type="AlphaFoldDB" id="A0A6N6JF23"/>
<proteinExistence type="predicted"/>
<accession>A0A6N6JF23</accession>
<name>A0A6N6JF23_9RHOB</name>
<dbReference type="EMBL" id="BLJE01000002">
    <property type="protein sequence ID" value="GFE64390.1"/>
    <property type="molecule type" value="Genomic_DNA"/>
</dbReference>
<dbReference type="InterPro" id="IPR039536">
    <property type="entry name" value="TetR_C_Proteobacteria"/>
</dbReference>
<dbReference type="PANTHER" id="PTHR30055:SF223">
    <property type="entry name" value="HTH-TYPE TRANSCRIPTIONAL REGULATOR UIDR"/>
    <property type="match status" value="1"/>
</dbReference>